<name>A0A9E7JSK1_9LILI</name>
<keyword evidence="1" id="KW-1133">Transmembrane helix</keyword>
<gene>
    <name evidence="2" type="ORF">MUK42_01150</name>
</gene>
<keyword evidence="1" id="KW-0472">Membrane</keyword>
<dbReference type="EMBL" id="CP097505">
    <property type="protein sequence ID" value="URD92055.1"/>
    <property type="molecule type" value="Genomic_DNA"/>
</dbReference>
<evidence type="ECO:0000313" key="3">
    <source>
        <dbReference type="Proteomes" id="UP001055439"/>
    </source>
</evidence>
<dbReference type="Proteomes" id="UP001055439">
    <property type="component" value="Chromosome 3"/>
</dbReference>
<feature type="transmembrane region" description="Helical" evidence="1">
    <location>
        <begin position="94"/>
        <end position="115"/>
    </location>
</feature>
<dbReference type="AlphaFoldDB" id="A0A9E7JSK1"/>
<organism evidence="2 3">
    <name type="scientific">Musa troglodytarum</name>
    <name type="common">fe'i banana</name>
    <dbReference type="NCBI Taxonomy" id="320322"/>
    <lineage>
        <taxon>Eukaryota</taxon>
        <taxon>Viridiplantae</taxon>
        <taxon>Streptophyta</taxon>
        <taxon>Embryophyta</taxon>
        <taxon>Tracheophyta</taxon>
        <taxon>Spermatophyta</taxon>
        <taxon>Magnoliopsida</taxon>
        <taxon>Liliopsida</taxon>
        <taxon>Zingiberales</taxon>
        <taxon>Musaceae</taxon>
        <taxon>Musa</taxon>
    </lineage>
</organism>
<evidence type="ECO:0000256" key="1">
    <source>
        <dbReference type="SAM" id="Phobius"/>
    </source>
</evidence>
<evidence type="ECO:0000313" key="2">
    <source>
        <dbReference type="EMBL" id="URD92055.1"/>
    </source>
</evidence>
<feature type="transmembrane region" description="Helical" evidence="1">
    <location>
        <begin position="9"/>
        <end position="28"/>
    </location>
</feature>
<sequence>MLQLHSRRSLLILSSLSLGILLLIWSYFQWVPLGDNASTKASVSLPSTIAKLYIVDLGERRYEDPQLVTASHHDMLSSVLGRYMFSVTIRRPSYSLSFPLCANGWSVGTLCVVSVGKNKKC</sequence>
<proteinExistence type="predicted"/>
<accession>A0A9E7JSK1</accession>
<protein>
    <submittedName>
        <fullName evidence="2">Uncharacterized protein</fullName>
    </submittedName>
</protein>
<keyword evidence="1" id="KW-0812">Transmembrane</keyword>
<reference evidence="2" key="1">
    <citation type="submission" date="2022-05" db="EMBL/GenBank/DDBJ databases">
        <title>The Musa troglodytarum L. genome provides insights into the mechanism of non-climacteric behaviour and enrichment of carotenoids.</title>
        <authorList>
            <person name="Wang J."/>
        </authorList>
    </citation>
    <scope>NUCLEOTIDE SEQUENCE</scope>
    <source>
        <tissue evidence="2">Leaf</tissue>
    </source>
</reference>
<dbReference type="OrthoDB" id="687848at2759"/>
<keyword evidence="3" id="KW-1185">Reference proteome</keyword>